<dbReference type="InterPro" id="IPR037249">
    <property type="entry name" value="TAFH/NHR1_dom_sf"/>
</dbReference>
<dbReference type="SMART" id="SM00549">
    <property type="entry name" value="TAFH"/>
    <property type="match status" value="1"/>
</dbReference>
<dbReference type="PANTHER" id="PTHR15138:SF22">
    <property type="entry name" value="TAFH DOMAIN-CONTAINING PROTEIN"/>
    <property type="match status" value="1"/>
</dbReference>
<dbReference type="Ensembl" id="ENSPNAT00000021674.2">
    <property type="protein sequence ID" value="ENSPNAP00000013935.2"/>
    <property type="gene ID" value="ENSPNAG00000019924.2"/>
</dbReference>
<evidence type="ECO:0000256" key="6">
    <source>
        <dbReference type="SAM" id="MobiDB-lite"/>
    </source>
</evidence>
<dbReference type="SUPFAM" id="SSF158553">
    <property type="entry name" value="TAFH domain-like"/>
    <property type="match status" value="1"/>
</dbReference>
<evidence type="ECO:0000256" key="5">
    <source>
        <dbReference type="ARBA" id="ARBA00023242"/>
    </source>
</evidence>
<feature type="domain" description="TAFH" evidence="7">
    <location>
        <begin position="582"/>
        <end position="679"/>
    </location>
</feature>
<feature type="region of interest" description="Disordered" evidence="6">
    <location>
        <begin position="234"/>
        <end position="275"/>
    </location>
</feature>
<comment type="subcellular location">
    <subcellularLocation>
        <location evidence="1">Nucleus</location>
    </subcellularLocation>
</comment>
<dbReference type="Proteomes" id="UP001501920">
    <property type="component" value="Chromosome 8"/>
</dbReference>
<dbReference type="InterPro" id="IPR003894">
    <property type="entry name" value="TAFH_NHR1"/>
</dbReference>
<sequence>MKHDVTSLSHNASEDPKMAGVPDPLEDMLYSDVDEKAVSDLVGSLESQLGGPDESAAPQGDARRSGPPQAHNPNLGQSQPAQAADRRRSGLQRAEPKLEVGGARENGSEGIPASVNAAPGSVLVGAAAAASRLQPLGKAKPAAGLLTSANCSSDAAVVATSSSSPSPPTDSLPHTNHISSAIRTVSSRVLPSESGSSGTVTVNSPAVASAPTAGAGVQTSVSAGATGAVGATGSGLGNENGNMASSNGTNGPLVSAQPDHMLSQPADPSGSQAAPAVALHRPPNVLPNGSDPKVAALPAQGVSAAAVPASTVAFSNASPSLVKASPQAQIKTIVPNQLAGSPVGLHPPAPVTVPASSMQGNTSLPVASTPSVLVKPEGGLVGQPTGLLRPGTAAPVVATTAVPQRPGVPVAPRAVVPQITVRPQQQTTIQLPPGFTIPQGMVLVRTEAGQLVLVPQQVLAQAQAKAQNQSKPALSPRPATPTTAATFRVTTPVAQPAVTSPTIRPIPPAQTKVVQTASPASPALQKSPVVTVSSAQKPAGPTVITAGARVQTPPQTLLKPCNPVPASTVPAAGATGLSPEMQENVKKCKNFLATLIKLASHNSPSPETSRNVKALVQDLLDAKIEPEEFTNRLQTELKSSPQPYLIPFLKKSLPALRMTLLNSQQSLTQLSQPTPSTPLTVGAVKAPPTPRSLATAVLPVRPAVVQDQTAIKRAGAQVTPARMPVVIAQTIRPQGPVVRGPTVQVRGPVGVTIQAAANQKQKLNDPGGGTFKDDDDINDVASMAGVNLNEENARILATGSELVGTQIRSCKDETFLQTNLLHKRILEIARKFGVNEVGGDVVSLVSHAAEMRLRTMLENVSALAQHRTDSCKDEERYEQASDVRTQLKFFEQLERLEKQRKDDEEREILLKVAKSRSRQEDPEQARLKQKAKEMQQQELAQMRQRDANLTALAAIGPRKKRKLDTGASASGEVSGGSLGSAASSSSSSSTRQVRQRITRVNLRDLIFCLEQERSTARSLLLYKALLK</sequence>
<feature type="compositionally biased region" description="Polar residues" evidence="6">
    <location>
        <begin position="71"/>
        <end position="81"/>
    </location>
</feature>
<keyword evidence="3" id="KW-0805">Transcription regulation</keyword>
<dbReference type="GO" id="GO:0005669">
    <property type="term" value="C:transcription factor TFIID complex"/>
    <property type="evidence" value="ECO:0007669"/>
    <property type="project" value="InterPro"/>
</dbReference>
<dbReference type="GO" id="GO:0006355">
    <property type="term" value="P:regulation of DNA-templated transcription"/>
    <property type="evidence" value="ECO:0007669"/>
    <property type="project" value="UniProtKB-ARBA"/>
</dbReference>
<evidence type="ECO:0000313" key="9">
    <source>
        <dbReference type="Proteomes" id="UP001501920"/>
    </source>
</evidence>
<feature type="compositionally biased region" description="Basic and acidic residues" evidence="6">
    <location>
        <begin position="84"/>
        <end position="98"/>
    </location>
</feature>
<dbReference type="GO" id="GO:0006367">
    <property type="term" value="P:transcription initiation at RNA polymerase II promoter"/>
    <property type="evidence" value="ECO:0007669"/>
    <property type="project" value="TreeGrafter"/>
</dbReference>
<reference evidence="8 9" key="1">
    <citation type="submission" date="2020-10" db="EMBL/GenBank/DDBJ databases">
        <title>Pygocentrus nattereri (red-bellied piranha) genome, fPygNat1, primary haplotype.</title>
        <authorList>
            <person name="Myers G."/>
            <person name="Meyer A."/>
            <person name="Karagic N."/>
            <person name="Pippel M."/>
            <person name="Winkler S."/>
            <person name="Tracey A."/>
            <person name="Wood J."/>
            <person name="Formenti G."/>
            <person name="Howe K."/>
            <person name="Fedrigo O."/>
            <person name="Jarvis E.D."/>
        </authorList>
    </citation>
    <scope>NUCLEOTIDE SEQUENCE [LARGE SCALE GENOMIC DNA]</scope>
</reference>
<protein>
    <recommendedName>
        <fullName evidence="7">TAFH domain-containing protein</fullName>
    </recommendedName>
</protein>
<keyword evidence="5" id="KW-0539">Nucleus</keyword>
<feature type="compositionally biased region" description="Polar residues" evidence="6">
    <location>
        <begin position="1"/>
        <end position="11"/>
    </location>
</feature>
<evidence type="ECO:0000256" key="4">
    <source>
        <dbReference type="ARBA" id="ARBA00023163"/>
    </source>
</evidence>
<dbReference type="PANTHER" id="PTHR15138">
    <property type="entry name" value="TRANSCRIPTION INITIATION FACTOR TFIID SUBUNIT 4"/>
    <property type="match status" value="1"/>
</dbReference>
<feature type="region of interest" description="Disordered" evidence="6">
    <location>
        <begin position="1"/>
        <end position="112"/>
    </location>
</feature>
<feature type="compositionally biased region" description="Basic and acidic residues" evidence="6">
    <location>
        <begin position="917"/>
        <end position="935"/>
    </location>
</feature>
<dbReference type="InterPro" id="IPR045144">
    <property type="entry name" value="TAF4"/>
</dbReference>
<feature type="region of interest" description="Disordered" evidence="6">
    <location>
        <begin position="952"/>
        <end position="994"/>
    </location>
</feature>
<reference evidence="8" key="2">
    <citation type="submission" date="2025-08" db="UniProtKB">
        <authorList>
            <consortium name="Ensembl"/>
        </authorList>
    </citation>
    <scope>IDENTIFICATION</scope>
</reference>
<dbReference type="CDD" id="cd08045">
    <property type="entry name" value="HFD_TAF4"/>
    <property type="match status" value="1"/>
</dbReference>
<dbReference type="Gene3D" id="1.20.120.1110">
    <property type="entry name" value="TAFH/NHR1 domain"/>
    <property type="match status" value="1"/>
</dbReference>
<accession>A0A3B4CRE8</accession>
<evidence type="ECO:0000256" key="2">
    <source>
        <dbReference type="ARBA" id="ARBA00006178"/>
    </source>
</evidence>
<keyword evidence="4" id="KW-0804">Transcription</keyword>
<dbReference type="Pfam" id="PF07531">
    <property type="entry name" value="TAFH"/>
    <property type="match status" value="1"/>
</dbReference>
<dbReference type="InterPro" id="IPR007900">
    <property type="entry name" value="TAF4_C"/>
</dbReference>
<dbReference type="Pfam" id="PF05236">
    <property type="entry name" value="TAF4"/>
    <property type="match status" value="1"/>
</dbReference>
<dbReference type="FunFam" id="1.10.20.10:FF:000015">
    <property type="entry name" value="Transcription initiation factor TFIID subunit 4B"/>
    <property type="match status" value="1"/>
</dbReference>
<reference evidence="8" key="3">
    <citation type="submission" date="2025-09" db="UniProtKB">
        <authorList>
            <consortium name="Ensembl"/>
        </authorList>
    </citation>
    <scope>IDENTIFICATION</scope>
</reference>
<name>A0A3B4CRE8_PYGNA</name>
<dbReference type="GO" id="GO:0003677">
    <property type="term" value="F:DNA binding"/>
    <property type="evidence" value="ECO:0007669"/>
    <property type="project" value="TreeGrafter"/>
</dbReference>
<evidence type="ECO:0000256" key="3">
    <source>
        <dbReference type="ARBA" id="ARBA00023015"/>
    </source>
</evidence>
<dbReference type="AlphaFoldDB" id="A0A3B4CRE8"/>
<dbReference type="GO" id="GO:0016251">
    <property type="term" value="F:RNA polymerase II general transcription initiation factor activity"/>
    <property type="evidence" value="ECO:0007669"/>
    <property type="project" value="TreeGrafter"/>
</dbReference>
<keyword evidence="9" id="KW-1185">Reference proteome</keyword>
<evidence type="ECO:0000259" key="7">
    <source>
        <dbReference type="PROSITE" id="PS51119"/>
    </source>
</evidence>
<dbReference type="InterPro" id="IPR009072">
    <property type="entry name" value="Histone-fold"/>
</dbReference>
<feature type="compositionally biased region" description="Polar residues" evidence="6">
    <location>
        <begin position="239"/>
        <end position="252"/>
    </location>
</feature>
<feature type="region of interest" description="Disordered" evidence="6">
    <location>
        <begin position="913"/>
        <end position="936"/>
    </location>
</feature>
<comment type="similarity">
    <text evidence="2">Belongs to the TAF4 family.</text>
</comment>
<evidence type="ECO:0000256" key="1">
    <source>
        <dbReference type="ARBA" id="ARBA00004123"/>
    </source>
</evidence>
<dbReference type="PROSITE" id="PS51119">
    <property type="entry name" value="TAFH"/>
    <property type="match status" value="1"/>
</dbReference>
<proteinExistence type="inferred from homology"/>
<organism evidence="8 9">
    <name type="scientific">Pygocentrus nattereri</name>
    <name type="common">Red-bellied piranha</name>
    <dbReference type="NCBI Taxonomy" id="42514"/>
    <lineage>
        <taxon>Eukaryota</taxon>
        <taxon>Metazoa</taxon>
        <taxon>Chordata</taxon>
        <taxon>Craniata</taxon>
        <taxon>Vertebrata</taxon>
        <taxon>Euteleostomi</taxon>
        <taxon>Actinopterygii</taxon>
        <taxon>Neopterygii</taxon>
        <taxon>Teleostei</taxon>
        <taxon>Ostariophysi</taxon>
        <taxon>Characiformes</taxon>
        <taxon>Characoidei</taxon>
        <taxon>Pygocentrus</taxon>
    </lineage>
</organism>
<evidence type="ECO:0000313" key="8">
    <source>
        <dbReference type="Ensembl" id="ENSPNAP00000013935.2"/>
    </source>
</evidence>
<dbReference type="GO" id="GO:0046982">
    <property type="term" value="F:protein heterodimerization activity"/>
    <property type="evidence" value="ECO:0007669"/>
    <property type="project" value="InterPro"/>
</dbReference>
<dbReference type="GeneTree" id="ENSGT00390000011620"/>
<dbReference type="Gene3D" id="1.10.20.10">
    <property type="entry name" value="Histone, subunit A"/>
    <property type="match status" value="1"/>
</dbReference>
<dbReference type="SUPFAM" id="SSF47113">
    <property type="entry name" value="Histone-fold"/>
    <property type="match status" value="1"/>
</dbReference>
<feature type="compositionally biased region" description="Low complexity" evidence="6">
    <location>
        <begin position="979"/>
        <end position="989"/>
    </location>
</feature>